<evidence type="ECO:0000259" key="2">
    <source>
        <dbReference type="Pfam" id="PF06452"/>
    </source>
</evidence>
<evidence type="ECO:0000256" key="1">
    <source>
        <dbReference type="SAM" id="SignalP"/>
    </source>
</evidence>
<reference evidence="4" key="1">
    <citation type="journal article" date="2019" name="Int. J. Syst. Evol. Microbiol.">
        <title>The Global Catalogue of Microorganisms (GCM) 10K type strain sequencing project: providing services to taxonomists for standard genome sequencing and annotation.</title>
        <authorList>
            <consortium name="The Broad Institute Genomics Platform"/>
            <consortium name="The Broad Institute Genome Sequencing Center for Infectious Disease"/>
            <person name="Wu L."/>
            <person name="Ma J."/>
        </authorList>
    </citation>
    <scope>NUCLEOTIDE SEQUENCE [LARGE SCALE GENOMIC DNA]</scope>
    <source>
        <strain evidence="4">CGMCC 1.15342</strain>
    </source>
</reference>
<name>A0ABQ1MMI5_9SPHI</name>
<dbReference type="CDD" id="cd09620">
    <property type="entry name" value="CBM9_like_3"/>
    <property type="match status" value="1"/>
</dbReference>
<comment type="caution">
    <text evidence="3">The sequence shown here is derived from an EMBL/GenBank/DDBJ whole genome shotgun (WGS) entry which is preliminary data.</text>
</comment>
<protein>
    <recommendedName>
        <fullName evidence="2">Carbohydrate-binding domain-containing protein</fullName>
    </recommendedName>
</protein>
<dbReference type="Gene3D" id="2.60.40.1190">
    <property type="match status" value="1"/>
</dbReference>
<dbReference type="Pfam" id="PF06452">
    <property type="entry name" value="CBM9_1"/>
    <property type="match status" value="1"/>
</dbReference>
<dbReference type="RefSeq" id="WP_188753195.1">
    <property type="nucleotide sequence ID" value="NZ_BMIK01000019.1"/>
</dbReference>
<feature type="signal peptide" evidence="1">
    <location>
        <begin position="1"/>
        <end position="26"/>
    </location>
</feature>
<keyword evidence="1" id="KW-0732">Signal</keyword>
<feature type="domain" description="Carbohydrate-binding" evidence="2">
    <location>
        <begin position="76"/>
        <end position="232"/>
    </location>
</feature>
<proteinExistence type="predicted"/>
<organism evidence="3 4">
    <name type="scientific">Parapedobacter defluvii</name>
    <dbReference type="NCBI Taxonomy" id="2045106"/>
    <lineage>
        <taxon>Bacteria</taxon>
        <taxon>Pseudomonadati</taxon>
        <taxon>Bacteroidota</taxon>
        <taxon>Sphingobacteriia</taxon>
        <taxon>Sphingobacteriales</taxon>
        <taxon>Sphingobacteriaceae</taxon>
        <taxon>Parapedobacter</taxon>
    </lineage>
</organism>
<keyword evidence="4" id="KW-1185">Reference proteome</keyword>
<gene>
    <name evidence="3" type="ORF">GCM10011386_39490</name>
</gene>
<feature type="chain" id="PRO_5047478300" description="Carbohydrate-binding domain-containing protein" evidence="1">
    <location>
        <begin position="27"/>
        <end position="243"/>
    </location>
</feature>
<evidence type="ECO:0000313" key="4">
    <source>
        <dbReference type="Proteomes" id="UP000597338"/>
    </source>
</evidence>
<accession>A0ABQ1MMI5</accession>
<dbReference type="EMBL" id="BMIK01000019">
    <property type="protein sequence ID" value="GGC43312.1"/>
    <property type="molecule type" value="Genomic_DNA"/>
</dbReference>
<evidence type="ECO:0000313" key="3">
    <source>
        <dbReference type="EMBL" id="GGC43312.1"/>
    </source>
</evidence>
<dbReference type="Proteomes" id="UP000597338">
    <property type="component" value="Unassembled WGS sequence"/>
</dbReference>
<dbReference type="PROSITE" id="PS51257">
    <property type="entry name" value="PROKAR_LIPOPROTEIN"/>
    <property type="match status" value="1"/>
</dbReference>
<dbReference type="InterPro" id="IPR010502">
    <property type="entry name" value="Carb-bd_dom_fam9"/>
</dbReference>
<sequence>MQKQTRYLLAVLLLAAMLACSQQQSARLPSVAAIVHAPVAIDGHLQDWDALDAVFEVSDFHSPWSDLPFGLTRFCAIADSAWFYFAFEATDSLLVARPFVQESDVASGDRVEIFLSGDSTLNTYYCLEMGPYGDVLDYRATYYRQFDDTWDLPDLAVVAQAIPGGYAVEGRIPLGFLRGLSGDTLTTGNFTVHMGLYRAEYHKAHTEADPVQWLTWIDPNTADPDFHVPTSFHPIEIQEPLNR</sequence>
<dbReference type="SUPFAM" id="SSF49344">
    <property type="entry name" value="CBD9-like"/>
    <property type="match status" value="1"/>
</dbReference>